<comment type="caution">
    <text evidence="1">The sequence shown here is derived from an EMBL/GenBank/DDBJ whole genome shotgun (WGS) entry which is preliminary data.</text>
</comment>
<evidence type="ECO:0000313" key="2">
    <source>
        <dbReference type="Proteomes" id="UP001141806"/>
    </source>
</evidence>
<proteinExistence type="predicted"/>
<dbReference type="Proteomes" id="UP001141806">
    <property type="component" value="Unassembled WGS sequence"/>
</dbReference>
<keyword evidence="2" id="KW-1185">Reference proteome</keyword>
<dbReference type="EMBL" id="JAMYWD010000009">
    <property type="protein sequence ID" value="KAJ4959843.1"/>
    <property type="molecule type" value="Genomic_DNA"/>
</dbReference>
<accession>A0A9Q0H7R1</accession>
<gene>
    <name evidence="1" type="ORF">NE237_019753</name>
</gene>
<organism evidence="1 2">
    <name type="scientific">Protea cynaroides</name>
    <dbReference type="NCBI Taxonomy" id="273540"/>
    <lineage>
        <taxon>Eukaryota</taxon>
        <taxon>Viridiplantae</taxon>
        <taxon>Streptophyta</taxon>
        <taxon>Embryophyta</taxon>
        <taxon>Tracheophyta</taxon>
        <taxon>Spermatophyta</taxon>
        <taxon>Magnoliopsida</taxon>
        <taxon>Proteales</taxon>
        <taxon>Proteaceae</taxon>
        <taxon>Protea</taxon>
    </lineage>
</organism>
<dbReference type="AlphaFoldDB" id="A0A9Q0H7R1"/>
<name>A0A9Q0H7R1_9MAGN</name>
<reference evidence="1" key="1">
    <citation type="journal article" date="2023" name="Plant J.">
        <title>The genome of the king protea, Protea cynaroides.</title>
        <authorList>
            <person name="Chang J."/>
            <person name="Duong T.A."/>
            <person name="Schoeman C."/>
            <person name="Ma X."/>
            <person name="Roodt D."/>
            <person name="Barker N."/>
            <person name="Li Z."/>
            <person name="Van de Peer Y."/>
            <person name="Mizrachi E."/>
        </authorList>
    </citation>
    <scope>NUCLEOTIDE SEQUENCE</scope>
    <source>
        <tissue evidence="1">Young leaves</tissue>
    </source>
</reference>
<protein>
    <submittedName>
        <fullName evidence="1">Uncharacterized protein</fullName>
    </submittedName>
</protein>
<sequence length="158" mass="17504">MASKFSRLGAPEDRGIFPKVVTLAISPNPGQGKPNEGVQNFQGSAPRRAKAYCLKWSPRPCHLIQAKADPRRVASKFSRLDTLEGGGILSEVVTSAIFPHIGSTIPTLQIRLLPLRFIQGKKPISVEVYGYHTTKFFFFLLAHFPLTKAKEQRGNCWG</sequence>
<evidence type="ECO:0000313" key="1">
    <source>
        <dbReference type="EMBL" id="KAJ4959843.1"/>
    </source>
</evidence>